<reference evidence="1 2" key="1">
    <citation type="submission" date="2024-04" db="EMBL/GenBank/DDBJ databases">
        <title>WGS of bacteria from Torrens River.</title>
        <authorList>
            <person name="Wyrsch E.R."/>
            <person name="Drigo B."/>
        </authorList>
    </citation>
    <scope>NUCLEOTIDE SEQUENCE [LARGE SCALE GENOMIC DNA]</scope>
    <source>
        <strain evidence="1 2">TWI153</strain>
    </source>
</reference>
<name>A0ABV0C7B3_9GAMM</name>
<sequence>MQQIDFDLGVQFTLESLLAERLALLAGAGLSMAPPSSLPSAAAIAAEAKRKYDAMHGAGLAPLSPDIEQQAEFFFQQGKLASVYFRTLIDPHVFAAPPNDGHFAVADLLLVQGIQTAVTTNVDMLIETAGQRLYGQIGTGLDQAEVVVLPPHTSPLLKIHGCRHKDHDNMVWAPGQITAPPVADRIASSAQWLIQRLADRDLLIVGYWTDWDYLNQVFERVLDQIRPSKVIVVDPADGASFQAKAPNMYALSDAVQNGFLHVRASGADFLAALRKAFSKTFIRQLISCGADEFQDRTGAAPPQAITEPPDIDNEALWLMRRDLEGRAPNQPAAMLSPPMECTLGLTLLQLRSSGATADGHYWLLNNKRIRVLRASNELIHRVEAKHAREIAPTVSPDIVIAVGAEADSLPSDIVRAGSAPTIARGTASRWLTRLQANEELGL</sequence>
<keyword evidence="2" id="KW-1185">Reference proteome</keyword>
<proteinExistence type="predicted"/>
<dbReference type="Pfam" id="PF13289">
    <property type="entry name" value="SIR2_2"/>
    <property type="match status" value="1"/>
</dbReference>
<dbReference type="Proteomes" id="UP001400166">
    <property type="component" value="Unassembled WGS sequence"/>
</dbReference>
<accession>A0ABV0C7B3</accession>
<evidence type="ECO:0000313" key="1">
    <source>
        <dbReference type="EMBL" id="MEN5389632.1"/>
    </source>
</evidence>
<protein>
    <submittedName>
        <fullName evidence="1">SIR2 family protein</fullName>
    </submittedName>
</protein>
<dbReference type="InterPro" id="IPR029035">
    <property type="entry name" value="DHS-like_NAD/FAD-binding_dom"/>
</dbReference>
<dbReference type="SUPFAM" id="SSF52467">
    <property type="entry name" value="DHS-like NAD/FAD-binding domain"/>
    <property type="match status" value="1"/>
</dbReference>
<organism evidence="1 2">
    <name type="scientific">Stenotrophomonas hibiscicola</name>
    <dbReference type="NCBI Taxonomy" id="86189"/>
    <lineage>
        <taxon>Bacteria</taxon>
        <taxon>Pseudomonadati</taxon>
        <taxon>Pseudomonadota</taxon>
        <taxon>Gammaproteobacteria</taxon>
        <taxon>Lysobacterales</taxon>
        <taxon>Lysobacteraceae</taxon>
        <taxon>Stenotrophomonas</taxon>
        <taxon>Stenotrophomonas maltophilia group</taxon>
    </lineage>
</organism>
<evidence type="ECO:0000313" key="2">
    <source>
        <dbReference type="Proteomes" id="UP001400166"/>
    </source>
</evidence>
<comment type="caution">
    <text evidence="1">The sequence shown here is derived from an EMBL/GenBank/DDBJ whole genome shotgun (WGS) entry which is preliminary data.</text>
</comment>
<dbReference type="EMBL" id="JBDJOF010000010">
    <property type="protein sequence ID" value="MEN5389632.1"/>
    <property type="molecule type" value="Genomic_DNA"/>
</dbReference>
<gene>
    <name evidence="1" type="ORF">ABE587_07315</name>
</gene>
<dbReference type="RefSeq" id="WP_308305159.1">
    <property type="nucleotide sequence ID" value="NZ_JBDJOF010000010.1"/>
</dbReference>
<dbReference type="Gene3D" id="3.40.50.1220">
    <property type="entry name" value="TPP-binding domain"/>
    <property type="match status" value="1"/>
</dbReference>